<dbReference type="PANTHER" id="PTHR34287">
    <property type="entry name" value="OS06G0551500 PROTEIN-RELATED"/>
    <property type="match status" value="1"/>
</dbReference>
<organism evidence="2 3">
    <name type="scientific">Cinchona calisaya</name>
    <dbReference type="NCBI Taxonomy" id="153742"/>
    <lineage>
        <taxon>Eukaryota</taxon>
        <taxon>Viridiplantae</taxon>
        <taxon>Streptophyta</taxon>
        <taxon>Embryophyta</taxon>
        <taxon>Tracheophyta</taxon>
        <taxon>Spermatophyta</taxon>
        <taxon>Magnoliopsida</taxon>
        <taxon>eudicotyledons</taxon>
        <taxon>Gunneridae</taxon>
        <taxon>Pentapetalae</taxon>
        <taxon>asterids</taxon>
        <taxon>lamiids</taxon>
        <taxon>Gentianales</taxon>
        <taxon>Rubiaceae</taxon>
        <taxon>Cinchonoideae</taxon>
        <taxon>Cinchoneae</taxon>
        <taxon>Cinchona</taxon>
    </lineage>
</organism>
<proteinExistence type="predicted"/>
<comment type="caution">
    <text evidence="2">The sequence shown here is derived from an EMBL/GenBank/DDBJ whole genome shotgun (WGS) entry which is preliminary data.</text>
</comment>
<evidence type="ECO:0000256" key="1">
    <source>
        <dbReference type="SAM" id="MobiDB-lite"/>
    </source>
</evidence>
<sequence length="265" mass="29889">MVDLGLGRGESKDLATRTSGSRDERGGRKGECARKCGMVVAIRERRVGEVVDLEVKARVGCGVPFLNDFASLPTFPRLNRMETNPDTAPYGGPMVMVVEYLETSMSRDLLCKFPDNSAFDFDYSQSSLWSPLIHRKFPSSSSIPISSSRKNLLSCGLSRKLLYNDDKGPSKIRKVTENIKRKLTRAVYQKTKKKRRESLCFSPIPYYRDLEVFLSCKSTVVVIINNLSSDMLLSGKTHILFILKNWQFQDDVTEKDMPEIIGIAD</sequence>
<reference evidence="2 3" key="1">
    <citation type="submission" date="2024-11" db="EMBL/GenBank/DDBJ databases">
        <title>A near-complete genome assembly of Cinchona calisaya.</title>
        <authorList>
            <person name="Lian D.C."/>
            <person name="Zhao X.W."/>
            <person name="Wei L."/>
        </authorList>
    </citation>
    <scope>NUCLEOTIDE SEQUENCE [LARGE SCALE GENOMIC DNA]</scope>
    <source>
        <tissue evidence="2">Nenye</tissue>
    </source>
</reference>
<feature type="compositionally biased region" description="Basic and acidic residues" evidence="1">
    <location>
        <begin position="9"/>
        <end position="29"/>
    </location>
</feature>
<dbReference type="PANTHER" id="PTHR34287:SF4">
    <property type="entry name" value="OS04G0504200 PROTEIN"/>
    <property type="match status" value="1"/>
</dbReference>
<evidence type="ECO:0000313" key="3">
    <source>
        <dbReference type="Proteomes" id="UP001630127"/>
    </source>
</evidence>
<feature type="region of interest" description="Disordered" evidence="1">
    <location>
        <begin position="1"/>
        <end position="29"/>
    </location>
</feature>
<dbReference type="AlphaFoldDB" id="A0ABD3AW70"/>
<gene>
    <name evidence="2" type="ORF">ACH5RR_003754</name>
</gene>
<dbReference type="Proteomes" id="UP001630127">
    <property type="component" value="Unassembled WGS sequence"/>
</dbReference>
<protein>
    <submittedName>
        <fullName evidence="2">Uncharacterized protein</fullName>
    </submittedName>
</protein>
<name>A0ABD3AW70_9GENT</name>
<accession>A0ABD3AW70</accession>
<dbReference type="EMBL" id="JBJUIK010000002">
    <property type="protein sequence ID" value="KAL3535293.1"/>
    <property type="molecule type" value="Genomic_DNA"/>
</dbReference>
<evidence type="ECO:0000313" key="2">
    <source>
        <dbReference type="EMBL" id="KAL3535293.1"/>
    </source>
</evidence>
<keyword evidence="3" id="KW-1185">Reference proteome</keyword>